<evidence type="ECO:0000259" key="9">
    <source>
        <dbReference type="PROSITE" id="PS51192"/>
    </source>
</evidence>
<feature type="domain" description="Helicase ATP-binding" evidence="9">
    <location>
        <begin position="20"/>
        <end position="213"/>
    </location>
</feature>
<evidence type="ECO:0000256" key="5">
    <source>
        <dbReference type="ARBA" id="ARBA00022840"/>
    </source>
</evidence>
<organism evidence="13">
    <name type="scientific">freshwater metagenome</name>
    <dbReference type="NCBI Taxonomy" id="449393"/>
    <lineage>
        <taxon>unclassified sequences</taxon>
        <taxon>metagenomes</taxon>
        <taxon>ecological metagenomes</taxon>
    </lineage>
</organism>
<dbReference type="Pfam" id="PF23235">
    <property type="entry name" value="WHD_3rd_Lhr"/>
    <property type="match status" value="1"/>
</dbReference>
<sequence length="1460" mass="158999">MREWFAASFPTPTPPQINGWPSIRAGQHTLVCAPTGSGKTLTAFLSSIDRLVSRPADAEPVKGVKVLYISPLRALAFDVEKNLRSPLMGIRLAAERLGVPFTEPSVAMRTGDTSSRERAQLSRRPPDLLITTPESLYLMLTSAVADTLASVHTVIIDEIHAMATTKRGAHLMLSLERLEAITRHGFQRIGLSATQRPLEEIARFLGGNEGGTARPVTIIDAGVRKEMEIEVVVPVEDMGATASEGGVWTSVYPRILAQVLEHRSTIIFCNGRRLTERLAARLNELAAEQGIAGEFVKAHHGSLAREQRVIIEDQLKRGHLRAIVATSSLELGIDMGAVDLVIQVESPGAVSRGMQRIGRAGHSVGEPSKGTLYPKHRGDLLEAAVVAQRMGKGLIETSRYLRNPLDVLAQQIVAHVCVHPDIRVADVAAMVRGAAGFAELSDDLLHNVLDLLSGRYPSDEFNELRPRLVWDRVNGTLRARDGSKRLAIMSGGTIPDRGLFGVFLPDGTRVGELDEEMVYESRPGDAFLLGASTWRIEDITFERVIVTPAPGVPAKMPFWHGDRPGRPLELGRALGAFQREVRALPAATAAATLMADYPLDAFAAGNVLRYLHEQAEATGAVPDDRTIVVERFRDEIGDWRVCILSPFGVPVHAPWAMAIERRLVERYDIPVETMYTDDGIVLRLPEAAEDLPLADLIIDPDDIDELVMSALPQTSLFSARFRECSARALLLPRRRPDQRTPLWQQRQRAADLLAVASKYPTFPMLLETTRECLQDVFDVPALREVLTQLRSRAIRVVSVDTAKASPFAQSLLFNWIAAFMYEGDSPLAERRAAALSLDRDLLRDLLGAEELRELLDPGALADLELELQLLADGRRARSADELHDVLRRLGDLTAQELDLRAEADSGPWVAELVQHRRAVSVSVAGEQRLIAADDAARYRDALGCNVPLGLPREFTEPVPHPLEALVVRYARTHGPFVVESLAQRLGISVERATGALNALEAEGRVVRGEFRPNESGREWCDQDVLRQLRRRSLAALRREVEPVEQHTYAHFLQGWQGIPGDRRGLDGLVEAIGQLQGAALVASTLETDLLPARLRSYRPAELDELCTSGELVWVGAGALGANDGRIRLCFADQLPALAAGWEAVEPPDGPLHEALRTHLTQHGASFWNGLRAAAADATDTELLTSLWDLVWAGEVTNDSLAPLRALLHSKGSKAARPASPVRGRPRPGRLTRIGPPLGAGRWSMVSPLLSPVPSSTVAAHTAALQLLDRYGVVTREAVLAEGVRGGYAGVYGVLKVLEERGQARRGYFVAGLGAAQFSLPGAVDRLRSLRDTSEWSLHPETAPAPVVLAATDPAQPYGATLAWPDTVGRPARTAGALVVSRGGVPLVWFDRRSHHVVTFPEAAADAGWAEALAALVKDGNARSVEVRKVNGETVGPNSEWAAALLRVGFVEGYKGFTLRA</sequence>
<dbReference type="Pfam" id="PF19306">
    <property type="entry name" value="WHD_Lhr"/>
    <property type="match status" value="1"/>
</dbReference>
<dbReference type="GO" id="GO:0006281">
    <property type="term" value="P:DNA repair"/>
    <property type="evidence" value="ECO:0007669"/>
    <property type="project" value="UniProtKB-KW"/>
</dbReference>
<dbReference type="InterPro" id="IPR055368">
    <property type="entry name" value="WH3_Lhr"/>
</dbReference>
<reference evidence="13" key="1">
    <citation type="submission" date="2020-05" db="EMBL/GenBank/DDBJ databases">
        <authorList>
            <person name="Chiriac C."/>
            <person name="Salcher M."/>
            <person name="Ghai R."/>
            <person name="Kavagutti S V."/>
        </authorList>
    </citation>
    <scope>NUCLEOTIDE SEQUENCE</scope>
</reference>
<dbReference type="Gene3D" id="3.40.50.300">
    <property type="entry name" value="P-loop containing nucleotide triphosphate hydrolases"/>
    <property type="match status" value="2"/>
</dbReference>
<accession>A0A6J6ZER7</accession>
<dbReference type="EMBL" id="CAFBMT010000006">
    <property type="protein sequence ID" value="CAB4928330.1"/>
    <property type="molecule type" value="Genomic_DNA"/>
</dbReference>
<evidence type="ECO:0000313" key="12">
    <source>
        <dbReference type="EMBL" id="CAB4720579.1"/>
    </source>
</evidence>
<dbReference type="InterPro" id="IPR001650">
    <property type="entry name" value="Helicase_C-like"/>
</dbReference>
<dbReference type="InterPro" id="IPR055369">
    <property type="entry name" value="WH2_Lhr"/>
</dbReference>
<dbReference type="InterPro" id="IPR045628">
    <property type="entry name" value="Lhr_WH_dom"/>
</dbReference>
<keyword evidence="1" id="KW-0547">Nucleotide-binding</keyword>
<evidence type="ECO:0000313" key="13">
    <source>
        <dbReference type="EMBL" id="CAB4820132.1"/>
    </source>
</evidence>
<keyword evidence="8" id="KW-0413">Isomerase</keyword>
<dbReference type="InterPro" id="IPR014001">
    <property type="entry name" value="Helicase_ATP-bd"/>
</dbReference>
<dbReference type="InterPro" id="IPR003593">
    <property type="entry name" value="AAA+_ATPase"/>
</dbReference>
<dbReference type="Pfam" id="PF00271">
    <property type="entry name" value="Helicase_C"/>
    <property type="match status" value="1"/>
</dbReference>
<dbReference type="EMBL" id="CAFAAV010000091">
    <property type="protein sequence ID" value="CAB4820132.1"/>
    <property type="molecule type" value="Genomic_DNA"/>
</dbReference>
<dbReference type="EMBL" id="CAEZYF010000006">
    <property type="protein sequence ID" value="CAB4720579.1"/>
    <property type="molecule type" value="Genomic_DNA"/>
</dbReference>
<dbReference type="PANTHER" id="PTHR47962:SF5">
    <property type="entry name" value="ATP-DEPENDENT HELICASE LHR-RELATED"/>
    <property type="match status" value="1"/>
</dbReference>
<keyword evidence="7" id="KW-0234">DNA repair</keyword>
<dbReference type="Pfam" id="PF08494">
    <property type="entry name" value="DEAD_assoc"/>
    <property type="match status" value="1"/>
</dbReference>
<evidence type="ECO:0000313" key="11">
    <source>
        <dbReference type="EMBL" id="CAB4363602.1"/>
    </source>
</evidence>
<name>A0A6J6ZER7_9ZZZZ</name>
<dbReference type="InterPro" id="IPR027417">
    <property type="entry name" value="P-loop_NTPase"/>
</dbReference>
<keyword evidence="4" id="KW-0347">Helicase</keyword>
<evidence type="ECO:0000256" key="4">
    <source>
        <dbReference type="ARBA" id="ARBA00022806"/>
    </source>
</evidence>
<dbReference type="SMART" id="SM00487">
    <property type="entry name" value="DEXDc"/>
    <property type="match status" value="1"/>
</dbReference>
<dbReference type="PROSITE" id="PS51194">
    <property type="entry name" value="HELICASE_CTER"/>
    <property type="match status" value="1"/>
</dbReference>
<dbReference type="InterPro" id="IPR011545">
    <property type="entry name" value="DEAD/DEAH_box_helicase_dom"/>
</dbReference>
<dbReference type="InterPro" id="IPR052511">
    <property type="entry name" value="ATP-dep_Helicase"/>
</dbReference>
<dbReference type="GO" id="GO:0005524">
    <property type="term" value="F:ATP binding"/>
    <property type="evidence" value="ECO:0007669"/>
    <property type="project" value="UniProtKB-KW"/>
</dbReference>
<dbReference type="SMART" id="SM00382">
    <property type="entry name" value="AAA"/>
    <property type="match status" value="1"/>
</dbReference>
<dbReference type="Pfam" id="PF23236">
    <property type="entry name" value="WHD_2nd_Lhr"/>
    <property type="match status" value="1"/>
</dbReference>
<keyword evidence="6" id="KW-0238">DNA-binding</keyword>
<dbReference type="CDD" id="cd18796">
    <property type="entry name" value="SF2_C_LHR"/>
    <property type="match status" value="1"/>
</dbReference>
<dbReference type="SMART" id="SM00490">
    <property type="entry name" value="HELICc"/>
    <property type="match status" value="1"/>
</dbReference>
<proteinExistence type="predicted"/>
<evidence type="ECO:0000256" key="1">
    <source>
        <dbReference type="ARBA" id="ARBA00022741"/>
    </source>
</evidence>
<dbReference type="InterPro" id="IPR055367">
    <property type="entry name" value="WH4_Lhr"/>
</dbReference>
<dbReference type="Pfam" id="PF00270">
    <property type="entry name" value="DEAD"/>
    <property type="match status" value="1"/>
</dbReference>
<dbReference type="Pfam" id="PF23234">
    <property type="entry name" value="WHD_4th_Lhr"/>
    <property type="match status" value="1"/>
</dbReference>
<gene>
    <name evidence="12" type="ORF">UFOPK2656_01307</name>
    <name evidence="13" type="ORF">UFOPK3099_01335</name>
    <name evidence="14" type="ORF">UFOPK3651_01308</name>
    <name evidence="11" type="ORF">UFOPK4189_01380</name>
</gene>
<dbReference type="PROSITE" id="PS51192">
    <property type="entry name" value="HELICASE_ATP_BIND_1"/>
    <property type="match status" value="1"/>
</dbReference>
<keyword evidence="2" id="KW-0227">DNA damage</keyword>
<dbReference type="GO" id="GO:0016887">
    <property type="term" value="F:ATP hydrolysis activity"/>
    <property type="evidence" value="ECO:0007669"/>
    <property type="project" value="TreeGrafter"/>
</dbReference>
<dbReference type="GO" id="GO:0003677">
    <property type="term" value="F:DNA binding"/>
    <property type="evidence" value="ECO:0007669"/>
    <property type="project" value="UniProtKB-KW"/>
</dbReference>
<evidence type="ECO:0000259" key="10">
    <source>
        <dbReference type="PROSITE" id="PS51194"/>
    </source>
</evidence>
<keyword evidence="5" id="KW-0067">ATP-binding</keyword>
<dbReference type="InterPro" id="IPR013701">
    <property type="entry name" value="Lhr-like_DEAD/DEAH_assoc"/>
</dbReference>
<evidence type="ECO:0000313" key="14">
    <source>
        <dbReference type="EMBL" id="CAB4928330.1"/>
    </source>
</evidence>
<evidence type="ECO:0000256" key="8">
    <source>
        <dbReference type="ARBA" id="ARBA00023235"/>
    </source>
</evidence>
<keyword evidence="3" id="KW-0378">Hydrolase</keyword>
<evidence type="ECO:0000256" key="2">
    <source>
        <dbReference type="ARBA" id="ARBA00022763"/>
    </source>
</evidence>
<dbReference type="SUPFAM" id="SSF52540">
    <property type="entry name" value="P-loop containing nucleoside triphosphate hydrolases"/>
    <property type="match status" value="1"/>
</dbReference>
<evidence type="ECO:0000256" key="6">
    <source>
        <dbReference type="ARBA" id="ARBA00023125"/>
    </source>
</evidence>
<protein>
    <submittedName>
        <fullName evidence="13">Unannotated protein</fullName>
    </submittedName>
</protein>
<dbReference type="GO" id="GO:0004386">
    <property type="term" value="F:helicase activity"/>
    <property type="evidence" value="ECO:0007669"/>
    <property type="project" value="UniProtKB-KW"/>
</dbReference>
<feature type="domain" description="Helicase C-terminal" evidence="10">
    <location>
        <begin position="251"/>
        <end position="405"/>
    </location>
</feature>
<dbReference type="PANTHER" id="PTHR47962">
    <property type="entry name" value="ATP-DEPENDENT HELICASE LHR-RELATED-RELATED"/>
    <property type="match status" value="1"/>
</dbReference>
<evidence type="ECO:0000256" key="3">
    <source>
        <dbReference type="ARBA" id="ARBA00022801"/>
    </source>
</evidence>
<dbReference type="EMBL" id="CAESGF010000006">
    <property type="protein sequence ID" value="CAB4363602.1"/>
    <property type="molecule type" value="Genomic_DNA"/>
</dbReference>
<evidence type="ECO:0000256" key="7">
    <source>
        <dbReference type="ARBA" id="ARBA00023204"/>
    </source>
</evidence>